<feature type="signal peptide" evidence="1">
    <location>
        <begin position="1"/>
        <end position="32"/>
    </location>
</feature>
<protein>
    <recommendedName>
        <fullName evidence="4">Sel1 repeat family protein</fullName>
    </recommendedName>
</protein>
<evidence type="ECO:0000256" key="1">
    <source>
        <dbReference type="SAM" id="SignalP"/>
    </source>
</evidence>
<organism evidence="2 3">
    <name type="scientific">Tropicimonas aquimaris</name>
    <dbReference type="NCBI Taxonomy" id="914152"/>
    <lineage>
        <taxon>Bacteria</taxon>
        <taxon>Pseudomonadati</taxon>
        <taxon>Pseudomonadota</taxon>
        <taxon>Alphaproteobacteria</taxon>
        <taxon>Rhodobacterales</taxon>
        <taxon>Roseobacteraceae</taxon>
        <taxon>Tropicimonas</taxon>
    </lineage>
</organism>
<comment type="caution">
    <text evidence="2">The sequence shown here is derived from an EMBL/GenBank/DDBJ whole genome shotgun (WGS) entry which is preliminary data.</text>
</comment>
<dbReference type="Proteomes" id="UP001597108">
    <property type="component" value="Unassembled WGS sequence"/>
</dbReference>
<keyword evidence="1" id="KW-0732">Signal</keyword>
<sequence>MPSSAPSSVPARLAGPGLLLAWLAACAPVAEAPVEMPVEMPAGTPEEALPPELVEVRKRMVQGAPVAFADMRGIADRDDGYAAWLLAERLRAAERWDLASEMAHYYAVAAASGRSGGVGGLIGVLEHPGFDPATVSPERMAWLEQTLLRAARQENPKAQGYLVDAYTAGAPFGDRTEDAIALLGAGRTGTSAPLALDMATGMLRSGPLDAPSLRQVRQLLEIAAADDSLEARITTANLLAVLDDRLLSDPQPGDLPHALE</sequence>
<reference evidence="3" key="1">
    <citation type="journal article" date="2019" name="Int. J. Syst. Evol. Microbiol.">
        <title>The Global Catalogue of Microorganisms (GCM) 10K type strain sequencing project: providing services to taxonomists for standard genome sequencing and annotation.</title>
        <authorList>
            <consortium name="The Broad Institute Genomics Platform"/>
            <consortium name="The Broad Institute Genome Sequencing Center for Infectious Disease"/>
            <person name="Wu L."/>
            <person name="Ma J."/>
        </authorList>
    </citation>
    <scope>NUCLEOTIDE SEQUENCE [LARGE SCALE GENOMIC DNA]</scope>
    <source>
        <strain evidence="3">CCUG 60524</strain>
    </source>
</reference>
<evidence type="ECO:0008006" key="4">
    <source>
        <dbReference type="Google" id="ProtNLM"/>
    </source>
</evidence>
<evidence type="ECO:0000313" key="3">
    <source>
        <dbReference type="Proteomes" id="UP001597108"/>
    </source>
</evidence>
<dbReference type="RefSeq" id="WP_386072307.1">
    <property type="nucleotide sequence ID" value="NZ_JBHTJT010000006.1"/>
</dbReference>
<dbReference type="EMBL" id="JBHTJT010000006">
    <property type="protein sequence ID" value="MFD0978430.1"/>
    <property type="molecule type" value="Genomic_DNA"/>
</dbReference>
<feature type="chain" id="PRO_5046951255" description="Sel1 repeat family protein" evidence="1">
    <location>
        <begin position="33"/>
        <end position="260"/>
    </location>
</feature>
<accession>A0ABW3IKW0</accession>
<proteinExistence type="predicted"/>
<gene>
    <name evidence="2" type="ORF">ACFQ2S_02090</name>
</gene>
<evidence type="ECO:0000313" key="2">
    <source>
        <dbReference type="EMBL" id="MFD0978430.1"/>
    </source>
</evidence>
<name>A0ABW3IKW0_9RHOB</name>
<keyword evidence="3" id="KW-1185">Reference proteome</keyword>